<feature type="transmembrane region" description="Helical" evidence="8">
    <location>
        <begin position="396"/>
        <end position="422"/>
    </location>
</feature>
<reference evidence="10" key="1">
    <citation type="journal article" date="2019" name="Front. Microbiol.">
        <title>An Overview of Genes From Cyberlindnera americana, a Symbiont Yeast Isolated From the Gut of the Bark Beetle Dendroctonus rhizophagus (Curculionidae: Scolytinae), Involved in the Detoxification Process Using Genome and Transcriptome Data.</title>
        <authorList>
            <person name="Soto-Robles L.V."/>
            <person name="Torres-Banda V."/>
            <person name="Rivera-Orduna F.N."/>
            <person name="Curiel-Quesada E."/>
            <person name="Hidalgo-Lara M.E."/>
            <person name="Zuniga G."/>
        </authorList>
    </citation>
    <scope>NUCLEOTIDE SEQUENCE</scope>
    <source>
        <strain evidence="10">ChDrAdgY46</strain>
    </source>
</reference>
<evidence type="ECO:0000256" key="6">
    <source>
        <dbReference type="ARBA" id="ARBA00023136"/>
    </source>
</evidence>
<evidence type="ECO:0000313" key="10">
    <source>
        <dbReference type="EMBL" id="QFR37090.1"/>
    </source>
</evidence>
<dbReference type="InterPro" id="IPR020846">
    <property type="entry name" value="MFS_dom"/>
</dbReference>
<proteinExistence type="inferred from homology"/>
<feature type="transmembrane region" description="Helical" evidence="8">
    <location>
        <begin position="121"/>
        <end position="138"/>
    </location>
</feature>
<evidence type="ECO:0000259" key="9">
    <source>
        <dbReference type="PROSITE" id="PS50850"/>
    </source>
</evidence>
<sequence length="506" mass="55806">MPVAPYTITDDLPHSSNLLQQAPGINFKMLWNFRKVITMCLLITFAGFLFGYDTGVIGGILQLPSAKRTLGKAVVDANGDITYTIDTVTHGLLVSTYHIGCIIGGITIARAADFKGRRMPMMFSMFVYCCGNLIQILTCKTGKWYQFMIGRFVTGICIGSIAVLGPMFISETAPTIIRGSLTSCYQNLICTGILVGASVIYATKSSFDGDAAWVIPLALTMGVSLLVCIGIIFTPESARYLISIGKIDEARQSLIKTGETNVESTLENLRMRLTLDRKADEIGYMEMVTNKRNFKRLMIGVTLMFLQQMSGIDYFFYFGTQLFSSVGIKDSYLTMILLGSVNYATSILAIILVERFGRKRTLLTGSVLAFITLMIYSTVGVTMVDLSDGADNRTPGYVMITFTCLFLLSFGSTWSGCVSVVVNEVFSLQIRSKALGVSMAFCWGANFFIAFCTPIITDIIHYAFGYVFAGCMFVSFFFVLFVVPETKGISLEEMDALFEKRDSFDI</sequence>
<feature type="domain" description="Major facilitator superfamily (MFS) profile" evidence="9">
    <location>
        <begin position="39"/>
        <end position="487"/>
    </location>
</feature>
<feature type="transmembrane region" description="Helical" evidence="8">
    <location>
        <begin position="213"/>
        <end position="233"/>
    </location>
</feature>
<dbReference type="PROSITE" id="PS00217">
    <property type="entry name" value="SUGAR_TRANSPORT_2"/>
    <property type="match status" value="1"/>
</dbReference>
<organism evidence="10">
    <name type="scientific">Cyberlindnera americana</name>
    <dbReference type="NCBI Taxonomy" id="36016"/>
    <lineage>
        <taxon>Eukaryota</taxon>
        <taxon>Fungi</taxon>
        <taxon>Dikarya</taxon>
        <taxon>Ascomycota</taxon>
        <taxon>Saccharomycotina</taxon>
        <taxon>Saccharomycetes</taxon>
        <taxon>Phaffomycetales</taxon>
        <taxon>Phaffomycetaceae</taxon>
        <taxon>Cyberlindnera</taxon>
    </lineage>
</organism>
<feature type="transmembrane region" description="Helical" evidence="8">
    <location>
        <begin position="331"/>
        <end position="353"/>
    </location>
</feature>
<dbReference type="InterPro" id="IPR036259">
    <property type="entry name" value="MFS_trans_sf"/>
</dbReference>
<keyword evidence="4 8" id="KW-0812">Transmembrane</keyword>
<evidence type="ECO:0000256" key="4">
    <source>
        <dbReference type="ARBA" id="ARBA00022692"/>
    </source>
</evidence>
<comment type="similarity">
    <text evidence="2 7">Belongs to the major facilitator superfamily. Sugar transporter (TC 2.A.1.1) family.</text>
</comment>
<name>A0A5P8N8F9_9ASCO</name>
<dbReference type="Pfam" id="PF00083">
    <property type="entry name" value="Sugar_tr"/>
    <property type="match status" value="1"/>
</dbReference>
<evidence type="ECO:0000256" key="8">
    <source>
        <dbReference type="SAM" id="Phobius"/>
    </source>
</evidence>
<dbReference type="InterPro" id="IPR050360">
    <property type="entry name" value="MFS_Sugar_Transporters"/>
</dbReference>
<dbReference type="InterPro" id="IPR003663">
    <property type="entry name" value="Sugar/inositol_transpt"/>
</dbReference>
<dbReference type="SUPFAM" id="SSF103473">
    <property type="entry name" value="MFS general substrate transporter"/>
    <property type="match status" value="1"/>
</dbReference>
<dbReference type="InterPro" id="IPR005828">
    <property type="entry name" value="MFS_sugar_transport-like"/>
</dbReference>
<dbReference type="EMBL" id="MK890585">
    <property type="protein sequence ID" value="QFR37090.1"/>
    <property type="molecule type" value="Genomic_DNA"/>
</dbReference>
<feature type="transmembrane region" description="Helical" evidence="8">
    <location>
        <begin position="181"/>
        <end position="201"/>
    </location>
</feature>
<dbReference type="GO" id="GO:0005886">
    <property type="term" value="C:plasma membrane"/>
    <property type="evidence" value="ECO:0007669"/>
    <property type="project" value="TreeGrafter"/>
</dbReference>
<dbReference type="NCBIfam" id="TIGR00879">
    <property type="entry name" value="SP"/>
    <property type="match status" value="1"/>
</dbReference>
<keyword evidence="5 8" id="KW-1133">Transmembrane helix</keyword>
<feature type="transmembrane region" description="Helical" evidence="8">
    <location>
        <begin position="365"/>
        <end position="384"/>
    </location>
</feature>
<dbReference type="PRINTS" id="PR00171">
    <property type="entry name" value="SUGRTRNSPORT"/>
</dbReference>
<dbReference type="InterPro" id="IPR005829">
    <property type="entry name" value="Sugar_transporter_CS"/>
</dbReference>
<feature type="transmembrane region" description="Helical" evidence="8">
    <location>
        <begin position="36"/>
        <end position="61"/>
    </location>
</feature>
<evidence type="ECO:0000256" key="1">
    <source>
        <dbReference type="ARBA" id="ARBA00004141"/>
    </source>
</evidence>
<keyword evidence="3 7" id="KW-0813">Transport</keyword>
<dbReference type="PANTHER" id="PTHR48022:SF50">
    <property type="entry name" value="HEXOSE TRANSPORTER HXT14"/>
    <property type="match status" value="1"/>
</dbReference>
<evidence type="ECO:0000256" key="2">
    <source>
        <dbReference type="ARBA" id="ARBA00010992"/>
    </source>
</evidence>
<evidence type="ECO:0000256" key="7">
    <source>
        <dbReference type="RuleBase" id="RU003346"/>
    </source>
</evidence>
<feature type="transmembrane region" description="Helical" evidence="8">
    <location>
        <begin position="297"/>
        <end position="319"/>
    </location>
</feature>
<feature type="transmembrane region" description="Helical" evidence="8">
    <location>
        <begin position="144"/>
        <end position="169"/>
    </location>
</feature>
<dbReference type="AlphaFoldDB" id="A0A5P8N8F9"/>
<dbReference type="PROSITE" id="PS50850">
    <property type="entry name" value="MFS"/>
    <property type="match status" value="1"/>
</dbReference>
<evidence type="ECO:0000256" key="5">
    <source>
        <dbReference type="ARBA" id="ARBA00022989"/>
    </source>
</evidence>
<evidence type="ECO:0000256" key="3">
    <source>
        <dbReference type="ARBA" id="ARBA00022448"/>
    </source>
</evidence>
<feature type="transmembrane region" description="Helical" evidence="8">
    <location>
        <begin position="88"/>
        <end position="109"/>
    </location>
</feature>
<dbReference type="PROSITE" id="PS00216">
    <property type="entry name" value="SUGAR_TRANSPORT_1"/>
    <property type="match status" value="1"/>
</dbReference>
<dbReference type="PANTHER" id="PTHR48022">
    <property type="entry name" value="PLASTIDIC GLUCOSE TRANSPORTER 4"/>
    <property type="match status" value="1"/>
</dbReference>
<comment type="subcellular location">
    <subcellularLocation>
        <location evidence="1">Membrane</location>
        <topology evidence="1">Multi-pass membrane protein</topology>
    </subcellularLocation>
</comment>
<dbReference type="Gene3D" id="1.20.1250.20">
    <property type="entry name" value="MFS general substrate transporter like domains"/>
    <property type="match status" value="1"/>
</dbReference>
<protein>
    <submittedName>
        <fullName evidence="10">MFS transporter</fullName>
    </submittedName>
</protein>
<feature type="transmembrane region" description="Helical" evidence="8">
    <location>
        <begin position="462"/>
        <end position="483"/>
    </location>
</feature>
<feature type="transmembrane region" description="Helical" evidence="8">
    <location>
        <begin position="434"/>
        <end position="456"/>
    </location>
</feature>
<dbReference type="GO" id="GO:0005351">
    <property type="term" value="F:carbohydrate:proton symporter activity"/>
    <property type="evidence" value="ECO:0007669"/>
    <property type="project" value="TreeGrafter"/>
</dbReference>
<gene>
    <name evidence="10" type="ORF">g1989</name>
</gene>
<accession>A0A5P8N8F9</accession>
<keyword evidence="6 8" id="KW-0472">Membrane</keyword>